<dbReference type="Proteomes" id="UP001341840">
    <property type="component" value="Unassembled WGS sequence"/>
</dbReference>
<dbReference type="SUPFAM" id="SSF54928">
    <property type="entry name" value="RNA-binding domain, RBD"/>
    <property type="match status" value="1"/>
</dbReference>
<dbReference type="Pfam" id="PF00076">
    <property type="entry name" value="RRM_1"/>
    <property type="match status" value="1"/>
</dbReference>
<dbReference type="InterPro" id="IPR012677">
    <property type="entry name" value="Nucleotide-bd_a/b_plait_sf"/>
</dbReference>
<dbReference type="PANTHER" id="PTHR48027">
    <property type="entry name" value="HETEROGENEOUS NUCLEAR RIBONUCLEOPROTEIN 87F-RELATED"/>
    <property type="match status" value="1"/>
</dbReference>
<gene>
    <name evidence="4" type="ORF">PIB30_002194</name>
</gene>
<comment type="caution">
    <text evidence="4">The sequence shown here is derived from an EMBL/GenBank/DDBJ whole genome shotgun (WGS) entry which is preliminary data.</text>
</comment>
<dbReference type="InterPro" id="IPR000504">
    <property type="entry name" value="RRM_dom"/>
</dbReference>
<reference evidence="4 5" key="1">
    <citation type="journal article" date="2023" name="Plants (Basel)">
        <title>Bridging the Gap: Combining Genomics and Transcriptomics Approaches to Understand Stylosanthes scabra, an Orphan Legume from the Brazilian Caatinga.</title>
        <authorList>
            <person name="Ferreira-Neto J.R.C."/>
            <person name="da Silva M.D."/>
            <person name="Binneck E."/>
            <person name="de Melo N.F."/>
            <person name="da Silva R.H."/>
            <person name="de Melo A.L.T.M."/>
            <person name="Pandolfi V."/>
            <person name="Bustamante F.O."/>
            <person name="Brasileiro-Vidal A.C."/>
            <person name="Benko-Iseppon A.M."/>
        </authorList>
    </citation>
    <scope>NUCLEOTIDE SEQUENCE [LARGE SCALE GENOMIC DNA]</scope>
    <source>
        <tissue evidence="4">Leaves</tissue>
    </source>
</reference>
<name>A0ABU6S2S4_9FABA</name>
<organism evidence="4 5">
    <name type="scientific">Stylosanthes scabra</name>
    <dbReference type="NCBI Taxonomy" id="79078"/>
    <lineage>
        <taxon>Eukaryota</taxon>
        <taxon>Viridiplantae</taxon>
        <taxon>Streptophyta</taxon>
        <taxon>Embryophyta</taxon>
        <taxon>Tracheophyta</taxon>
        <taxon>Spermatophyta</taxon>
        <taxon>Magnoliopsida</taxon>
        <taxon>eudicotyledons</taxon>
        <taxon>Gunneridae</taxon>
        <taxon>Pentapetalae</taxon>
        <taxon>rosids</taxon>
        <taxon>fabids</taxon>
        <taxon>Fabales</taxon>
        <taxon>Fabaceae</taxon>
        <taxon>Papilionoideae</taxon>
        <taxon>50 kb inversion clade</taxon>
        <taxon>dalbergioids sensu lato</taxon>
        <taxon>Dalbergieae</taxon>
        <taxon>Pterocarpus clade</taxon>
        <taxon>Stylosanthes</taxon>
    </lineage>
</organism>
<dbReference type="Gene3D" id="3.30.70.330">
    <property type="match status" value="1"/>
</dbReference>
<sequence length="232" mass="24689">MSNAPSSKLYIGGVSHSNDEQSLRQVFGKYDDVVDARIIVDRDSGRSRGFGIVTYRSVEEASSAIRALNGQDLYGRRVRVNSVGERPRGFRAGADSGYQGGYANPPYGASSGGGGGSYGGNCSGSEMNNANDNSFASEGYGDNSGNGGRNDDIGNYGAYGGYAGYVRDPDCPEHNPKVVKLGMESVEERGTIVVMAKLGMESVEERVKLAMMGLTRMLVMAVVLLMLFGKEF</sequence>
<feature type="domain" description="RRM" evidence="3">
    <location>
        <begin position="7"/>
        <end position="85"/>
    </location>
</feature>
<evidence type="ECO:0000259" key="3">
    <source>
        <dbReference type="PROSITE" id="PS50102"/>
    </source>
</evidence>
<dbReference type="PROSITE" id="PS50102">
    <property type="entry name" value="RRM"/>
    <property type="match status" value="1"/>
</dbReference>
<keyword evidence="5" id="KW-1185">Reference proteome</keyword>
<accession>A0ABU6S2S4</accession>
<dbReference type="EMBL" id="JASCZI010060419">
    <property type="protein sequence ID" value="MED6130602.1"/>
    <property type="molecule type" value="Genomic_DNA"/>
</dbReference>
<dbReference type="SMART" id="SM00360">
    <property type="entry name" value="RRM"/>
    <property type="match status" value="1"/>
</dbReference>
<evidence type="ECO:0000313" key="5">
    <source>
        <dbReference type="Proteomes" id="UP001341840"/>
    </source>
</evidence>
<dbReference type="InterPro" id="IPR052462">
    <property type="entry name" value="SLIRP/GR-RBP-like"/>
</dbReference>
<evidence type="ECO:0000256" key="1">
    <source>
        <dbReference type="ARBA" id="ARBA00022884"/>
    </source>
</evidence>
<proteinExistence type="predicted"/>
<dbReference type="InterPro" id="IPR035979">
    <property type="entry name" value="RBD_domain_sf"/>
</dbReference>
<evidence type="ECO:0000256" key="2">
    <source>
        <dbReference type="PROSITE-ProRule" id="PRU00176"/>
    </source>
</evidence>
<keyword evidence="1 2" id="KW-0694">RNA-binding</keyword>
<protein>
    <recommendedName>
        <fullName evidence="3">RRM domain-containing protein</fullName>
    </recommendedName>
</protein>
<evidence type="ECO:0000313" key="4">
    <source>
        <dbReference type="EMBL" id="MED6130602.1"/>
    </source>
</evidence>